<evidence type="ECO:0000313" key="5">
    <source>
        <dbReference type="Proteomes" id="UP000327085"/>
    </source>
</evidence>
<proteinExistence type="predicted"/>
<dbReference type="PANTHER" id="PTHR33223">
    <property type="entry name" value="CCHC-TYPE DOMAIN-CONTAINING PROTEIN"/>
    <property type="match status" value="1"/>
</dbReference>
<evidence type="ECO:0000313" key="6">
    <source>
        <dbReference type="Proteomes" id="UP001054821"/>
    </source>
</evidence>
<sequence>MGVEDSLAHLHTFQSALGCKGLGSEGQCLFFTFMLTRGALNWFYRRELGTVNSFDKLKHIFLNHFVIHIDRFYSADYLYTIWQRDDEPLWEYDARFSHEYSWCLETDDRAAFDTFKSGLPSSHLRYMVHNSNWNTYDELMKQASIHAKTKYFNSKIEHSARQGDSGVYDQQKFSAQKPPYSTLDKRNTYQSGSK</sequence>
<dbReference type="PANTHER" id="PTHR33223:SF10">
    <property type="entry name" value="AMINOTRANSFERASE-LIKE PLANT MOBILE DOMAIN-CONTAINING PROTEIN"/>
    <property type="match status" value="1"/>
</dbReference>
<evidence type="ECO:0000313" key="3">
    <source>
        <dbReference type="EMBL" id="KAI5335480.1"/>
    </source>
</evidence>
<keyword evidence="6" id="KW-1185">Reference proteome</keyword>
<evidence type="ECO:0000259" key="2">
    <source>
        <dbReference type="Pfam" id="PF03732"/>
    </source>
</evidence>
<dbReference type="OMA" id="RANCRTM"/>
<feature type="domain" description="Retrotransposon gag" evidence="2">
    <location>
        <begin position="30"/>
        <end position="119"/>
    </location>
</feature>
<name>A0A5E4FXQ4_PRUDU</name>
<feature type="region of interest" description="Disordered" evidence="1">
    <location>
        <begin position="162"/>
        <end position="194"/>
    </location>
</feature>
<dbReference type="AlphaFoldDB" id="A0A5E4FXQ4"/>
<dbReference type="Gramene" id="VVA32242">
    <property type="protein sequence ID" value="VVA32242"/>
    <property type="gene ID" value="Prudul26B006386"/>
</dbReference>
<organism evidence="4 5">
    <name type="scientific">Prunus dulcis</name>
    <name type="common">Almond</name>
    <name type="synonym">Amygdalus dulcis</name>
    <dbReference type="NCBI Taxonomy" id="3755"/>
    <lineage>
        <taxon>Eukaryota</taxon>
        <taxon>Viridiplantae</taxon>
        <taxon>Streptophyta</taxon>
        <taxon>Embryophyta</taxon>
        <taxon>Tracheophyta</taxon>
        <taxon>Spermatophyta</taxon>
        <taxon>Magnoliopsida</taxon>
        <taxon>eudicotyledons</taxon>
        <taxon>Gunneridae</taxon>
        <taxon>Pentapetalae</taxon>
        <taxon>rosids</taxon>
        <taxon>fabids</taxon>
        <taxon>Rosales</taxon>
        <taxon>Rosaceae</taxon>
        <taxon>Amygdaloideae</taxon>
        <taxon>Amygdaleae</taxon>
        <taxon>Prunus</taxon>
    </lineage>
</organism>
<dbReference type="InterPro" id="IPR005162">
    <property type="entry name" value="Retrotrans_gag_dom"/>
</dbReference>
<accession>A0A5E4FXQ4</accession>
<dbReference type="Pfam" id="PF03732">
    <property type="entry name" value="Retrotrans_gag"/>
    <property type="match status" value="1"/>
</dbReference>
<reference evidence="5" key="2">
    <citation type="journal article" date="2020" name="Plant J.">
        <title>Transposons played a major role in the diversification between the closely related almond and peach genomes: results from the almond genome sequence.</title>
        <authorList>
            <person name="Alioto T."/>
            <person name="Alexiou K.G."/>
            <person name="Bardil A."/>
            <person name="Barteri F."/>
            <person name="Castanera R."/>
            <person name="Cruz F."/>
            <person name="Dhingra A."/>
            <person name="Duval H."/>
            <person name="Fernandez I Marti A."/>
            <person name="Frias L."/>
            <person name="Galan B."/>
            <person name="Garcia J.L."/>
            <person name="Howad W."/>
            <person name="Gomez-Garrido J."/>
            <person name="Gut M."/>
            <person name="Julca I."/>
            <person name="Morata J."/>
            <person name="Puigdomenech P."/>
            <person name="Ribeca P."/>
            <person name="Rubio Cabetas M.J."/>
            <person name="Vlasova A."/>
            <person name="Wirthensohn M."/>
            <person name="Garcia-Mas J."/>
            <person name="Gabaldon T."/>
            <person name="Casacuberta J.M."/>
            <person name="Arus P."/>
        </authorList>
    </citation>
    <scope>NUCLEOTIDE SEQUENCE [LARGE SCALE GENOMIC DNA]</scope>
    <source>
        <strain evidence="5">cv. Texas</strain>
    </source>
</reference>
<dbReference type="EMBL" id="JAJFAZ020000004">
    <property type="protein sequence ID" value="KAI5335480.1"/>
    <property type="molecule type" value="Genomic_DNA"/>
</dbReference>
<reference evidence="4" key="1">
    <citation type="submission" date="2019-07" db="EMBL/GenBank/DDBJ databases">
        <authorList>
            <person name="Alioto T."/>
            <person name="Alioto T."/>
            <person name="Gomez Garrido J."/>
        </authorList>
    </citation>
    <scope>NUCLEOTIDE SEQUENCE</scope>
</reference>
<dbReference type="EMBL" id="CABIKO010000240">
    <property type="protein sequence ID" value="VVA32242.1"/>
    <property type="molecule type" value="Genomic_DNA"/>
</dbReference>
<protein>
    <submittedName>
        <fullName evidence="4">PREDICTED: LOC107646977 isoform</fullName>
    </submittedName>
</protein>
<dbReference type="Proteomes" id="UP001054821">
    <property type="component" value="Chromosome 4"/>
</dbReference>
<evidence type="ECO:0000313" key="4">
    <source>
        <dbReference type="EMBL" id="VVA32242.1"/>
    </source>
</evidence>
<dbReference type="InParanoid" id="A0A5E4FXQ4"/>
<dbReference type="Proteomes" id="UP000327085">
    <property type="component" value="Chromosome 4"/>
</dbReference>
<gene>
    <name evidence="4" type="ORF">ALMOND_2B006386</name>
    <name evidence="3" type="ORF">L3X38_025613</name>
</gene>
<evidence type="ECO:0000256" key="1">
    <source>
        <dbReference type="SAM" id="MobiDB-lite"/>
    </source>
</evidence>
<reference evidence="3 6" key="3">
    <citation type="journal article" date="2022" name="G3 (Bethesda)">
        <title>Whole-genome sequence and methylome profiling of the almond [Prunus dulcis (Mill.) D.A. Webb] cultivar 'Nonpareil'.</title>
        <authorList>
            <person name="D'Amico-Willman K.M."/>
            <person name="Ouma W.Z."/>
            <person name="Meulia T."/>
            <person name="Sideli G.M."/>
            <person name="Gradziel T.M."/>
            <person name="Fresnedo-Ramirez J."/>
        </authorList>
    </citation>
    <scope>NUCLEOTIDE SEQUENCE [LARGE SCALE GENOMIC DNA]</scope>
    <source>
        <strain evidence="3">Clone GOH B32 T37-40</strain>
    </source>
</reference>